<dbReference type="PANTHER" id="PTHR33055:SF3">
    <property type="entry name" value="PUTATIVE TRANSPOSASE FOR IS117-RELATED"/>
    <property type="match status" value="1"/>
</dbReference>
<dbReference type="GO" id="GO:0004803">
    <property type="term" value="F:transposase activity"/>
    <property type="evidence" value="ECO:0007669"/>
    <property type="project" value="InterPro"/>
</dbReference>
<dbReference type="Pfam" id="PF01548">
    <property type="entry name" value="DEDD_Tnp_IS110"/>
    <property type="match status" value="1"/>
</dbReference>
<feature type="domain" description="Transposase IS110-like N-terminal" evidence="1">
    <location>
        <begin position="5"/>
        <end position="155"/>
    </location>
</feature>
<evidence type="ECO:0000313" key="3">
    <source>
        <dbReference type="EMBL" id="MBB5378666.1"/>
    </source>
</evidence>
<dbReference type="InterPro" id="IPR003346">
    <property type="entry name" value="Transposase_20"/>
</dbReference>
<evidence type="ECO:0000259" key="2">
    <source>
        <dbReference type="Pfam" id="PF02371"/>
    </source>
</evidence>
<organism evidence="3 4">
    <name type="scientific">Deinococcus metalli</name>
    <dbReference type="NCBI Taxonomy" id="1141878"/>
    <lineage>
        <taxon>Bacteria</taxon>
        <taxon>Thermotogati</taxon>
        <taxon>Deinococcota</taxon>
        <taxon>Deinococci</taxon>
        <taxon>Deinococcales</taxon>
        <taxon>Deinococcaceae</taxon>
        <taxon>Deinococcus</taxon>
    </lineage>
</organism>
<name>A0A7W8NR79_9DEIO</name>
<proteinExistence type="predicted"/>
<feature type="domain" description="Transposase IS116/IS110/IS902 C-terminal" evidence="2">
    <location>
        <begin position="202"/>
        <end position="287"/>
    </location>
</feature>
<sequence>MMHVLGLDIGKDTVFAHLIRMDGATHSLAAVPNTAVGFRQLLTWARTHGAPRATLHVVMEATGVYWERCAQYLFEQGCTVSVENPTRIRYFARSKARRGKTDAMDAALIAAYGSTMAPRTWRPPSAALHELKLLCRERSTLVVTLNAEQNRLHAMNHRAVVTQRLMALIQERVAFLQTQVETLERSMRTLIEGDPALAEPLQLLLTIPGYGFLTAASVLAETDGFALLETGRQISAYAGIAPAPVESGTSVHGHSRISKIGNAHLRRTAYLAASGARKSKGRVGEFYRHLRAQGKPPKVALVALGRKLLRIGLAVVKSGQPYQEAYRRCTPSVP</sequence>
<dbReference type="InterPro" id="IPR047650">
    <property type="entry name" value="Transpos_IS110"/>
</dbReference>
<dbReference type="PANTHER" id="PTHR33055">
    <property type="entry name" value="TRANSPOSASE FOR INSERTION SEQUENCE ELEMENT IS1111A"/>
    <property type="match status" value="1"/>
</dbReference>
<dbReference type="Pfam" id="PF02371">
    <property type="entry name" value="Transposase_20"/>
    <property type="match status" value="1"/>
</dbReference>
<dbReference type="GO" id="GO:0006313">
    <property type="term" value="P:DNA transposition"/>
    <property type="evidence" value="ECO:0007669"/>
    <property type="project" value="InterPro"/>
</dbReference>
<dbReference type="AlphaFoldDB" id="A0A7W8NR79"/>
<evidence type="ECO:0000313" key="4">
    <source>
        <dbReference type="Proteomes" id="UP000539473"/>
    </source>
</evidence>
<reference evidence="3 4" key="1">
    <citation type="submission" date="2020-08" db="EMBL/GenBank/DDBJ databases">
        <title>Genomic Encyclopedia of Type Strains, Phase IV (KMG-IV): sequencing the most valuable type-strain genomes for metagenomic binning, comparative biology and taxonomic classification.</title>
        <authorList>
            <person name="Goeker M."/>
        </authorList>
    </citation>
    <scope>NUCLEOTIDE SEQUENCE [LARGE SCALE GENOMIC DNA]</scope>
    <source>
        <strain evidence="3 4">DSM 27521</strain>
    </source>
</reference>
<evidence type="ECO:0000259" key="1">
    <source>
        <dbReference type="Pfam" id="PF01548"/>
    </source>
</evidence>
<dbReference type="NCBIfam" id="NF033542">
    <property type="entry name" value="transpos_IS110"/>
    <property type="match status" value="1"/>
</dbReference>
<dbReference type="EMBL" id="JACHFK010000014">
    <property type="protein sequence ID" value="MBB5378666.1"/>
    <property type="molecule type" value="Genomic_DNA"/>
</dbReference>
<protein>
    <submittedName>
        <fullName evidence="3">Transposase</fullName>
    </submittedName>
</protein>
<gene>
    <name evidence="3" type="ORF">HNQ07_004173</name>
</gene>
<dbReference type="InterPro" id="IPR002525">
    <property type="entry name" value="Transp_IS110-like_N"/>
</dbReference>
<dbReference type="Proteomes" id="UP000539473">
    <property type="component" value="Unassembled WGS sequence"/>
</dbReference>
<comment type="caution">
    <text evidence="3">The sequence shown here is derived from an EMBL/GenBank/DDBJ whole genome shotgun (WGS) entry which is preliminary data.</text>
</comment>
<accession>A0A7W8NR79</accession>
<dbReference type="GO" id="GO:0003677">
    <property type="term" value="F:DNA binding"/>
    <property type="evidence" value="ECO:0007669"/>
    <property type="project" value="InterPro"/>
</dbReference>